<dbReference type="Proteomes" id="UP000015455">
    <property type="component" value="Unassembled WGS sequence"/>
</dbReference>
<sequence>MNAAAQLDALQPVQDEQRALDAPELAQGGPPLTAYGQRCSVLTYSLRRLVRELRRSGRLLRRQARSHLLQRLFHDSQAVIRNLFVVRRQWVAMQISP</sequence>
<gene>
    <name evidence="1" type="ORF">M622_15285</name>
</gene>
<dbReference type="AlphaFoldDB" id="S9ZE99"/>
<comment type="caution">
    <text evidence="1">The sequence shown here is derived from an EMBL/GenBank/DDBJ whole genome shotgun (WGS) entry which is preliminary data.</text>
</comment>
<protein>
    <recommendedName>
        <fullName evidence="3">Transposase DDE domain-containing protein</fullName>
    </recommendedName>
</protein>
<evidence type="ECO:0008006" key="3">
    <source>
        <dbReference type="Google" id="ProtNLM"/>
    </source>
</evidence>
<evidence type="ECO:0000313" key="1">
    <source>
        <dbReference type="EMBL" id="EPZ15555.1"/>
    </source>
</evidence>
<organism evidence="1 2">
    <name type="scientific">Thauera terpenica 58Eu</name>
    <dbReference type="NCBI Taxonomy" id="1348657"/>
    <lineage>
        <taxon>Bacteria</taxon>
        <taxon>Pseudomonadati</taxon>
        <taxon>Pseudomonadota</taxon>
        <taxon>Betaproteobacteria</taxon>
        <taxon>Rhodocyclales</taxon>
        <taxon>Zoogloeaceae</taxon>
        <taxon>Thauera</taxon>
    </lineage>
</organism>
<keyword evidence="2" id="KW-1185">Reference proteome</keyword>
<dbReference type="EMBL" id="ATJV01000054">
    <property type="protein sequence ID" value="EPZ15555.1"/>
    <property type="molecule type" value="Genomic_DNA"/>
</dbReference>
<reference evidence="1 2" key="1">
    <citation type="submission" date="2013-06" db="EMBL/GenBank/DDBJ databases">
        <title>Draft genome sequence of Thauera terpenica.</title>
        <authorList>
            <person name="Liu B."/>
            <person name="Frostegard A.H."/>
            <person name="Shapleigh J.P."/>
        </authorList>
    </citation>
    <scope>NUCLEOTIDE SEQUENCE [LARGE SCALE GENOMIC DNA]</scope>
    <source>
        <strain evidence="1 2">58Eu</strain>
    </source>
</reference>
<name>S9ZE99_9RHOO</name>
<evidence type="ECO:0000313" key="2">
    <source>
        <dbReference type="Proteomes" id="UP000015455"/>
    </source>
</evidence>
<proteinExistence type="predicted"/>
<accession>S9ZE99</accession>